<dbReference type="RefSeq" id="WP_063682120.1">
    <property type="nucleotide sequence ID" value="NZ_LSEF01000122.1"/>
</dbReference>
<feature type="domain" description="HTH cro/C1-type" evidence="5">
    <location>
        <begin position="13"/>
        <end position="67"/>
    </location>
</feature>
<dbReference type="AlphaFoldDB" id="A0A176YI57"/>
<dbReference type="SMART" id="SM00530">
    <property type="entry name" value="HTH_XRE"/>
    <property type="match status" value="1"/>
</dbReference>
<gene>
    <name evidence="6" type="ORF">AXW67_32075</name>
</gene>
<keyword evidence="4" id="KW-0804">Transcription</keyword>
<comment type="caution">
    <text evidence="6">The sequence shown here is derived from an EMBL/GenBank/DDBJ whole genome shotgun (WGS) entry which is preliminary data.</text>
</comment>
<accession>A0A176YI57</accession>
<dbReference type="Pfam" id="PF06114">
    <property type="entry name" value="Peptidase_M78"/>
    <property type="match status" value="1"/>
</dbReference>
<dbReference type="PROSITE" id="PS50943">
    <property type="entry name" value="HTH_CROC1"/>
    <property type="match status" value="1"/>
</dbReference>
<dbReference type="GO" id="GO:0005829">
    <property type="term" value="C:cytosol"/>
    <property type="evidence" value="ECO:0007669"/>
    <property type="project" value="TreeGrafter"/>
</dbReference>
<dbReference type="InterPro" id="IPR001387">
    <property type="entry name" value="Cro/C1-type_HTH"/>
</dbReference>
<organism evidence="6 7">
    <name type="scientific">Bradyrhizobium neotropicale</name>
    <dbReference type="NCBI Taxonomy" id="1497615"/>
    <lineage>
        <taxon>Bacteria</taxon>
        <taxon>Pseudomonadati</taxon>
        <taxon>Pseudomonadota</taxon>
        <taxon>Alphaproteobacteria</taxon>
        <taxon>Hyphomicrobiales</taxon>
        <taxon>Nitrobacteraceae</taxon>
        <taxon>Bradyrhizobium</taxon>
    </lineage>
</organism>
<evidence type="ECO:0000259" key="5">
    <source>
        <dbReference type="PROSITE" id="PS50943"/>
    </source>
</evidence>
<evidence type="ECO:0000256" key="3">
    <source>
        <dbReference type="ARBA" id="ARBA00023125"/>
    </source>
</evidence>
<evidence type="ECO:0000313" key="7">
    <source>
        <dbReference type="Proteomes" id="UP000077173"/>
    </source>
</evidence>
<dbReference type="Pfam" id="PF01381">
    <property type="entry name" value="HTH_3"/>
    <property type="match status" value="1"/>
</dbReference>
<dbReference type="InterPro" id="IPR010359">
    <property type="entry name" value="IrrE_HExxH"/>
</dbReference>
<keyword evidence="7" id="KW-1185">Reference proteome</keyword>
<evidence type="ECO:0000256" key="1">
    <source>
        <dbReference type="ARBA" id="ARBA00007227"/>
    </source>
</evidence>
<comment type="similarity">
    <text evidence="1">Belongs to the short-chain fatty acyl-CoA assimilation regulator (ScfR) family.</text>
</comment>
<sequence>MTKHHKIFAGDRLRRLREQRGTTQAELAGGLGISAGYLSQMEGDQRPITRRLLMRLSRLLGIEPNYFAADDDLRLASELRESASDPLFGSAISADEASAAVRVAPDIAQRFLHLYRGYLALEEEHRSLQTRVAQNDVGAASRFPYDEVRDWVQSKRNYFDALDRAAERLAEARNFHPENRSEDFIKYLRDTYGIRTGQAREDLGKGMIWRLDNNAKTLFLSEDAPVESRIFWVAHVIGLLEQRDSIERQIKQARLSNEEAASLARVALANYFAGALVMPYETFLATARDVRYDIERLQRRFVTSFEQVCHRLSTLQRRSSPGIPFYFLKIDIAGNVLKRSSATRFQFARFGGPCPLWNVHQSFSHPGRILVQLAATPDGTRYLSVARTVSHSAGSYLSRPRAVAVGLGCEIAYASETVYSKGLDLDDLDSTDPIGPGCRACERKDCRHRALPPIGHPLDVGTIERGVVPYQIDTKIPRTGRIR</sequence>
<dbReference type="InterPro" id="IPR026281">
    <property type="entry name" value="HTH_RamB"/>
</dbReference>
<dbReference type="GO" id="GO:0003700">
    <property type="term" value="F:DNA-binding transcription factor activity"/>
    <property type="evidence" value="ECO:0007669"/>
    <property type="project" value="TreeGrafter"/>
</dbReference>
<dbReference type="EMBL" id="LSEF01000122">
    <property type="protein sequence ID" value="OAF06413.1"/>
    <property type="molecule type" value="Genomic_DNA"/>
</dbReference>
<dbReference type="SUPFAM" id="SSF47413">
    <property type="entry name" value="lambda repressor-like DNA-binding domains"/>
    <property type="match status" value="1"/>
</dbReference>
<evidence type="ECO:0000313" key="6">
    <source>
        <dbReference type="EMBL" id="OAF06413.1"/>
    </source>
</evidence>
<dbReference type="CDD" id="cd00093">
    <property type="entry name" value="HTH_XRE"/>
    <property type="match status" value="1"/>
</dbReference>
<dbReference type="Pfam" id="PF09856">
    <property type="entry name" value="ScfRs"/>
    <property type="match status" value="1"/>
</dbReference>
<keyword evidence="3" id="KW-0238">DNA-binding</keyword>
<dbReference type="Proteomes" id="UP000077173">
    <property type="component" value="Unassembled WGS sequence"/>
</dbReference>
<dbReference type="InterPro" id="IPR050807">
    <property type="entry name" value="TransReg_Diox_bact_type"/>
</dbReference>
<dbReference type="PIRSF" id="PIRSF019251">
    <property type="entry name" value="Rv0465c"/>
    <property type="match status" value="1"/>
</dbReference>
<dbReference type="PANTHER" id="PTHR46797">
    <property type="entry name" value="HTH-TYPE TRANSCRIPTIONAL REGULATOR"/>
    <property type="match status" value="1"/>
</dbReference>
<proteinExistence type="inferred from homology"/>
<dbReference type="InterPro" id="IPR010982">
    <property type="entry name" value="Lambda_DNA-bd_dom_sf"/>
</dbReference>
<protein>
    <submittedName>
        <fullName evidence="6">XRE family transcriptional regulator</fullName>
    </submittedName>
</protein>
<keyword evidence="2" id="KW-0805">Transcription regulation</keyword>
<dbReference type="InterPro" id="IPR018653">
    <property type="entry name" value="ScfR_C"/>
</dbReference>
<dbReference type="PANTHER" id="PTHR46797:SF23">
    <property type="entry name" value="HTH-TYPE TRANSCRIPTIONAL REGULATOR SUTR"/>
    <property type="match status" value="1"/>
</dbReference>
<evidence type="ECO:0000256" key="2">
    <source>
        <dbReference type="ARBA" id="ARBA00023015"/>
    </source>
</evidence>
<dbReference type="GO" id="GO:0003677">
    <property type="term" value="F:DNA binding"/>
    <property type="evidence" value="ECO:0007669"/>
    <property type="project" value="UniProtKB-KW"/>
</dbReference>
<evidence type="ECO:0000256" key="4">
    <source>
        <dbReference type="ARBA" id="ARBA00023163"/>
    </source>
</evidence>
<name>A0A176YI57_9BRAD</name>
<dbReference type="Gene3D" id="1.10.260.40">
    <property type="entry name" value="lambda repressor-like DNA-binding domains"/>
    <property type="match status" value="1"/>
</dbReference>
<reference evidence="6 7" key="1">
    <citation type="submission" date="2016-02" db="EMBL/GenBank/DDBJ databases">
        <title>Draft genome sequence of the strain BR 10247T Bradyrhizobium neotropicale isolated from nodules of Centrolobium paraense.</title>
        <authorList>
            <person name="Simoes-Araujo J.L."/>
            <person name="Barauna A.C."/>
            <person name="Silva K."/>
            <person name="Zilli J.E."/>
        </authorList>
    </citation>
    <scope>NUCLEOTIDE SEQUENCE [LARGE SCALE GENOMIC DNA]</scope>
    <source>
        <strain evidence="6 7">BR 10247</strain>
    </source>
</reference>